<comment type="caution">
    <text evidence="3">The sequence shown here is derived from an EMBL/GenBank/DDBJ whole genome shotgun (WGS) entry which is preliminary data.</text>
</comment>
<evidence type="ECO:0000256" key="2">
    <source>
        <dbReference type="SAM" id="Phobius"/>
    </source>
</evidence>
<dbReference type="PANTHER" id="PTHR35699:SF1">
    <property type="entry name" value="F2J10.10 PROTEIN"/>
    <property type="match status" value="1"/>
</dbReference>
<evidence type="ECO:0000313" key="4">
    <source>
        <dbReference type="Proteomes" id="UP000639772"/>
    </source>
</evidence>
<evidence type="ECO:0000313" key="3">
    <source>
        <dbReference type="EMBL" id="KAG0494755.1"/>
    </source>
</evidence>
<dbReference type="OrthoDB" id="2016911at2759"/>
<organism evidence="3 4">
    <name type="scientific">Vanilla planifolia</name>
    <name type="common">Vanilla</name>
    <dbReference type="NCBI Taxonomy" id="51239"/>
    <lineage>
        <taxon>Eukaryota</taxon>
        <taxon>Viridiplantae</taxon>
        <taxon>Streptophyta</taxon>
        <taxon>Embryophyta</taxon>
        <taxon>Tracheophyta</taxon>
        <taxon>Spermatophyta</taxon>
        <taxon>Magnoliopsida</taxon>
        <taxon>Liliopsida</taxon>
        <taxon>Asparagales</taxon>
        <taxon>Orchidaceae</taxon>
        <taxon>Vanilloideae</taxon>
        <taxon>Vanilleae</taxon>
        <taxon>Vanilla</taxon>
    </lineage>
</organism>
<evidence type="ECO:0008006" key="5">
    <source>
        <dbReference type="Google" id="ProtNLM"/>
    </source>
</evidence>
<dbReference type="Proteomes" id="UP000639772">
    <property type="component" value="Unassembled WGS sequence"/>
</dbReference>
<feature type="compositionally biased region" description="Basic and acidic residues" evidence="1">
    <location>
        <begin position="151"/>
        <end position="163"/>
    </location>
</feature>
<keyword evidence="2" id="KW-0472">Membrane</keyword>
<evidence type="ECO:0000256" key="1">
    <source>
        <dbReference type="SAM" id="MobiDB-lite"/>
    </source>
</evidence>
<accession>A0A835VF65</accession>
<gene>
    <name evidence="3" type="ORF">HPP92_005749</name>
</gene>
<keyword evidence="2" id="KW-0812">Transmembrane</keyword>
<sequence>MSLFDHSAAQLAAVRISPSYLDTVLQSCFPTLVFTVPALRPHTPIRLPDRDSGQQRDPNCSSLFYHLSAAADMACLHLARSGFLPMIRPRSGFLQRHRSHALCLPVHCCLQEEVGDNGEERPESLFTKELKKRGMKDAETASYSVPGQEDMESKAENGGDRQWTKRNGVASAEYEKDATGQRERSMALNSVGIEGLVPRAKLLLTLGGTFFLGFWPLILITFFAFVALYWYFGSGFVHDASKTPVTLVPYVDPYELLEDERISQIARNVE</sequence>
<dbReference type="EMBL" id="JADCNM010000002">
    <property type="protein sequence ID" value="KAG0494755.1"/>
    <property type="molecule type" value="Genomic_DNA"/>
</dbReference>
<protein>
    <recommendedName>
        <fullName evidence="5">Tubulin alpha-6 chain</fullName>
    </recommendedName>
</protein>
<dbReference type="PANTHER" id="PTHR35699">
    <property type="entry name" value="F2J10.10 PROTEIN"/>
    <property type="match status" value="1"/>
</dbReference>
<feature type="region of interest" description="Disordered" evidence="1">
    <location>
        <begin position="131"/>
        <end position="176"/>
    </location>
</feature>
<name>A0A835VF65_VANPL</name>
<dbReference type="AlphaFoldDB" id="A0A835VF65"/>
<keyword evidence="2" id="KW-1133">Transmembrane helix</keyword>
<proteinExistence type="predicted"/>
<reference evidence="3 4" key="1">
    <citation type="journal article" date="2020" name="Nat. Food">
        <title>A phased Vanilla planifolia genome enables genetic improvement of flavour and production.</title>
        <authorList>
            <person name="Hasing T."/>
            <person name="Tang H."/>
            <person name="Brym M."/>
            <person name="Khazi F."/>
            <person name="Huang T."/>
            <person name="Chambers A.H."/>
        </authorList>
    </citation>
    <scope>NUCLEOTIDE SEQUENCE [LARGE SCALE GENOMIC DNA]</scope>
    <source>
        <tissue evidence="3">Leaf</tissue>
    </source>
</reference>
<feature type="transmembrane region" description="Helical" evidence="2">
    <location>
        <begin position="209"/>
        <end position="232"/>
    </location>
</feature>